<proteinExistence type="inferred from homology"/>
<comment type="subcellular location">
    <subcellularLocation>
        <location evidence="1">Membrane</location>
        <topology evidence="1">Multi-pass membrane protein</topology>
    </subcellularLocation>
</comment>
<feature type="transmembrane region" description="Helical" evidence="6">
    <location>
        <begin position="136"/>
        <end position="155"/>
    </location>
</feature>
<evidence type="ECO:0000256" key="4">
    <source>
        <dbReference type="ARBA" id="ARBA00022989"/>
    </source>
</evidence>
<feature type="transmembrane region" description="Helical" evidence="6">
    <location>
        <begin position="105"/>
        <end position="124"/>
    </location>
</feature>
<evidence type="ECO:0000256" key="3">
    <source>
        <dbReference type="ARBA" id="ARBA00022692"/>
    </source>
</evidence>
<dbReference type="PANTHER" id="PTHR10057">
    <property type="entry name" value="PERIPHERAL-TYPE BENZODIAZEPINE RECEPTOR"/>
    <property type="match status" value="1"/>
</dbReference>
<evidence type="ECO:0000256" key="2">
    <source>
        <dbReference type="ARBA" id="ARBA00007524"/>
    </source>
</evidence>
<evidence type="ECO:0000256" key="6">
    <source>
        <dbReference type="SAM" id="Phobius"/>
    </source>
</evidence>
<keyword evidence="4 6" id="KW-1133">Transmembrane helix</keyword>
<protein>
    <submittedName>
        <fullName evidence="7">Tryptophan-rich sensory protein</fullName>
    </submittedName>
</protein>
<feature type="transmembrane region" description="Helical" evidence="6">
    <location>
        <begin position="47"/>
        <end position="69"/>
    </location>
</feature>
<accession>A0A9D2MAA5</accession>
<dbReference type="CDD" id="cd15904">
    <property type="entry name" value="TSPO_MBR"/>
    <property type="match status" value="1"/>
</dbReference>
<dbReference type="InterPro" id="IPR004307">
    <property type="entry name" value="TspO_MBR"/>
</dbReference>
<dbReference type="InterPro" id="IPR038330">
    <property type="entry name" value="TspO/MBR-related_sf"/>
</dbReference>
<evidence type="ECO:0000313" key="7">
    <source>
        <dbReference type="EMBL" id="HJB56942.1"/>
    </source>
</evidence>
<dbReference type="AlphaFoldDB" id="A0A9D2MAA5"/>
<dbReference type="GO" id="GO:0033013">
    <property type="term" value="P:tetrapyrrole metabolic process"/>
    <property type="evidence" value="ECO:0007669"/>
    <property type="project" value="UniProtKB-ARBA"/>
</dbReference>
<reference evidence="7" key="1">
    <citation type="journal article" date="2021" name="PeerJ">
        <title>Extensive microbial diversity within the chicken gut microbiome revealed by metagenomics and culture.</title>
        <authorList>
            <person name="Gilroy R."/>
            <person name="Ravi A."/>
            <person name="Getino M."/>
            <person name="Pursley I."/>
            <person name="Horton D.L."/>
            <person name="Alikhan N.F."/>
            <person name="Baker D."/>
            <person name="Gharbi K."/>
            <person name="Hall N."/>
            <person name="Watson M."/>
            <person name="Adriaenssens E.M."/>
            <person name="Foster-Nyarko E."/>
            <person name="Jarju S."/>
            <person name="Secka A."/>
            <person name="Antonio M."/>
            <person name="Oren A."/>
            <person name="Chaudhuri R.R."/>
            <person name="La Ragione R."/>
            <person name="Hildebrand F."/>
            <person name="Pallen M.J."/>
        </authorList>
    </citation>
    <scope>NUCLEOTIDE SEQUENCE</scope>
    <source>
        <strain evidence="7">CHK189-11263</strain>
    </source>
</reference>
<dbReference type="EMBL" id="DWYC01000051">
    <property type="protein sequence ID" value="HJB56942.1"/>
    <property type="molecule type" value="Genomic_DNA"/>
</dbReference>
<reference evidence="7" key="2">
    <citation type="submission" date="2021-04" db="EMBL/GenBank/DDBJ databases">
        <authorList>
            <person name="Gilroy R."/>
        </authorList>
    </citation>
    <scope>NUCLEOTIDE SEQUENCE</scope>
    <source>
        <strain evidence="7">CHK189-11263</strain>
    </source>
</reference>
<dbReference type="PIRSF" id="PIRSF005859">
    <property type="entry name" value="PBR"/>
    <property type="match status" value="1"/>
</dbReference>
<dbReference type="Gene3D" id="1.20.1260.100">
    <property type="entry name" value="TspO/MBR protein"/>
    <property type="match status" value="1"/>
</dbReference>
<keyword evidence="3 6" id="KW-0812">Transmembrane</keyword>
<evidence type="ECO:0000256" key="5">
    <source>
        <dbReference type="ARBA" id="ARBA00023136"/>
    </source>
</evidence>
<dbReference type="GO" id="GO:0016020">
    <property type="term" value="C:membrane"/>
    <property type="evidence" value="ECO:0007669"/>
    <property type="project" value="UniProtKB-SubCell"/>
</dbReference>
<dbReference type="PANTHER" id="PTHR10057:SF0">
    <property type="entry name" value="TRANSLOCATOR PROTEIN"/>
    <property type="match status" value="1"/>
</dbReference>
<evidence type="ECO:0000313" key="8">
    <source>
        <dbReference type="Proteomes" id="UP000824208"/>
    </source>
</evidence>
<organism evidence="7 8">
    <name type="scientific">Candidatus Flavonifractor intestinipullorum</name>
    <dbReference type="NCBI Taxonomy" id="2838587"/>
    <lineage>
        <taxon>Bacteria</taxon>
        <taxon>Bacillati</taxon>
        <taxon>Bacillota</taxon>
        <taxon>Clostridia</taxon>
        <taxon>Eubacteriales</taxon>
        <taxon>Oscillospiraceae</taxon>
        <taxon>Flavonifractor</taxon>
    </lineage>
</organism>
<name>A0A9D2MAA5_9FIRM</name>
<evidence type="ECO:0000256" key="1">
    <source>
        <dbReference type="ARBA" id="ARBA00004141"/>
    </source>
</evidence>
<gene>
    <name evidence="7" type="ORF">H9714_05245</name>
</gene>
<feature type="transmembrane region" description="Helical" evidence="6">
    <location>
        <begin position="81"/>
        <end position="99"/>
    </location>
</feature>
<dbReference type="Proteomes" id="UP000824208">
    <property type="component" value="Unassembled WGS sequence"/>
</dbReference>
<keyword evidence="5 6" id="KW-0472">Membrane</keyword>
<comment type="caution">
    <text evidence="7">The sequence shown here is derived from an EMBL/GenBank/DDBJ whole genome shotgun (WGS) entry which is preliminary data.</text>
</comment>
<dbReference type="Pfam" id="PF03073">
    <property type="entry name" value="TspO_MBR"/>
    <property type="match status" value="1"/>
</dbReference>
<dbReference type="FunFam" id="1.20.1260.100:FF:000001">
    <property type="entry name" value="translocator protein 2"/>
    <property type="match status" value="1"/>
</dbReference>
<sequence length="156" mass="17838">MRPHWKTYAVWIALSEAVGALSGWLTRDGVQRYAQSVVQPPLSPPRAVFPAVWVLLFALMGIGAARIFLAPASPARTRSLVLFWIQLAFNFGWSIWFFHVQCFGFALLWLAVLWALILWMTLSFRAVDRPAAWMQVPYLLWVAFAGYLNLGVWRLN</sequence>
<comment type="similarity">
    <text evidence="2">Belongs to the TspO/BZRP family.</text>
</comment>